<gene>
    <name evidence="7" type="ORF">SAMN05216192_11198</name>
</gene>
<dbReference type="SUPFAM" id="SSF49384">
    <property type="entry name" value="Carbohydrate-binding domain"/>
    <property type="match status" value="1"/>
</dbReference>
<keyword evidence="2" id="KW-0378">Hydrolase</keyword>
<dbReference type="InterPro" id="IPR002772">
    <property type="entry name" value="Glyco_hydro_3_C"/>
</dbReference>
<dbReference type="CDD" id="cd14254">
    <property type="entry name" value="Dockerin_II"/>
    <property type="match status" value="1"/>
</dbReference>
<dbReference type="AlphaFoldDB" id="A0A1G8QR86"/>
<dbReference type="PROSITE" id="PS51766">
    <property type="entry name" value="DOCKERIN"/>
    <property type="match status" value="1"/>
</dbReference>
<dbReference type="GO" id="GO:0004553">
    <property type="term" value="F:hydrolase activity, hydrolyzing O-glycosyl compounds"/>
    <property type="evidence" value="ECO:0007669"/>
    <property type="project" value="InterPro"/>
</dbReference>
<dbReference type="InterPro" id="IPR036439">
    <property type="entry name" value="Dockerin_dom_sf"/>
</dbReference>
<feature type="domain" description="Dockerin" evidence="5">
    <location>
        <begin position="1155"/>
        <end position="1217"/>
    </location>
</feature>
<feature type="region of interest" description="Disordered" evidence="3">
    <location>
        <begin position="471"/>
        <end position="499"/>
    </location>
</feature>
<dbReference type="Gene3D" id="2.60.40.680">
    <property type="match status" value="1"/>
</dbReference>
<evidence type="ECO:0000259" key="6">
    <source>
        <dbReference type="PROSITE" id="PS51820"/>
    </source>
</evidence>
<dbReference type="OrthoDB" id="2483388at2"/>
<evidence type="ECO:0000256" key="4">
    <source>
        <dbReference type="SAM" id="SignalP"/>
    </source>
</evidence>
<dbReference type="PROSITE" id="PS51820">
    <property type="entry name" value="PA14"/>
    <property type="match status" value="1"/>
</dbReference>
<evidence type="ECO:0000256" key="1">
    <source>
        <dbReference type="ARBA" id="ARBA00005336"/>
    </source>
</evidence>
<dbReference type="GO" id="GO:0030246">
    <property type="term" value="F:carbohydrate binding"/>
    <property type="evidence" value="ECO:0007669"/>
    <property type="project" value="InterPro"/>
</dbReference>
<feature type="domain" description="PA14" evidence="6">
    <location>
        <begin position="514"/>
        <end position="680"/>
    </location>
</feature>
<dbReference type="Pfam" id="PF01915">
    <property type="entry name" value="Glyco_hydro_3_C"/>
    <property type="match status" value="1"/>
</dbReference>
<evidence type="ECO:0000313" key="7">
    <source>
        <dbReference type="EMBL" id="SDJ06845.1"/>
    </source>
</evidence>
<evidence type="ECO:0000256" key="3">
    <source>
        <dbReference type="SAM" id="MobiDB-lite"/>
    </source>
</evidence>
<name>A0A1G8QR86_9BACL</name>
<dbReference type="Proteomes" id="UP000199050">
    <property type="component" value="Unassembled WGS sequence"/>
</dbReference>
<dbReference type="InterPro" id="IPR013783">
    <property type="entry name" value="Ig-like_fold"/>
</dbReference>
<dbReference type="SMART" id="SM01217">
    <property type="entry name" value="Fn3_like"/>
    <property type="match status" value="1"/>
</dbReference>
<dbReference type="InterPro" id="IPR018247">
    <property type="entry name" value="EF_Hand_1_Ca_BS"/>
</dbReference>
<dbReference type="Pfam" id="PF00933">
    <property type="entry name" value="Glyco_hydro_3"/>
    <property type="match status" value="1"/>
</dbReference>
<dbReference type="SUPFAM" id="SSF51445">
    <property type="entry name" value="(Trans)glycosidases"/>
    <property type="match status" value="1"/>
</dbReference>
<dbReference type="InterPro" id="IPR008965">
    <property type="entry name" value="CBM2/CBM3_carb-bd_dom_sf"/>
</dbReference>
<dbReference type="InterPro" id="IPR026891">
    <property type="entry name" value="Fn3-like"/>
</dbReference>
<accession>A0A1G8QR86</accession>
<dbReference type="InterPro" id="IPR017853">
    <property type="entry name" value="GH"/>
</dbReference>
<dbReference type="InterPro" id="IPR002102">
    <property type="entry name" value="Cohesin_dom"/>
</dbReference>
<evidence type="ECO:0000259" key="5">
    <source>
        <dbReference type="PROSITE" id="PS51766"/>
    </source>
</evidence>
<proteinExistence type="inferred from homology"/>
<dbReference type="EMBL" id="FNDX01000011">
    <property type="protein sequence ID" value="SDJ06845.1"/>
    <property type="molecule type" value="Genomic_DNA"/>
</dbReference>
<dbReference type="PRINTS" id="PR00133">
    <property type="entry name" value="GLHYDRLASE3"/>
</dbReference>
<dbReference type="SUPFAM" id="SSF52279">
    <property type="entry name" value="Beta-D-glucan exohydrolase, C-terminal domain"/>
    <property type="match status" value="1"/>
</dbReference>
<dbReference type="Pfam" id="PF00963">
    <property type="entry name" value="Cohesin"/>
    <property type="match status" value="1"/>
</dbReference>
<comment type="similarity">
    <text evidence="1">Belongs to the glycosyl hydrolase 3 family.</text>
</comment>
<feature type="chain" id="PRO_5011735844" evidence="4">
    <location>
        <begin position="33"/>
        <end position="1217"/>
    </location>
</feature>
<dbReference type="Gene3D" id="3.20.20.300">
    <property type="entry name" value="Glycoside hydrolase, family 3, N-terminal domain"/>
    <property type="match status" value="1"/>
</dbReference>
<dbReference type="InterPro" id="IPR016134">
    <property type="entry name" value="Dockerin_dom"/>
</dbReference>
<dbReference type="InterPro" id="IPR036881">
    <property type="entry name" value="Glyco_hydro_3_C_sf"/>
</dbReference>
<dbReference type="STRING" id="1174501.SAMN05216192_11198"/>
<dbReference type="InterPro" id="IPR050288">
    <property type="entry name" value="Cellulose_deg_GH3"/>
</dbReference>
<organism evidence="7 8">
    <name type="scientific">Paenibacillus typhae</name>
    <dbReference type="NCBI Taxonomy" id="1174501"/>
    <lineage>
        <taxon>Bacteria</taxon>
        <taxon>Bacillati</taxon>
        <taxon>Bacillota</taxon>
        <taxon>Bacilli</taxon>
        <taxon>Bacillales</taxon>
        <taxon>Paenibacillaceae</taxon>
        <taxon>Paenibacillus</taxon>
    </lineage>
</organism>
<reference evidence="8" key="1">
    <citation type="submission" date="2016-10" db="EMBL/GenBank/DDBJ databases">
        <authorList>
            <person name="Varghese N."/>
            <person name="Submissions S."/>
        </authorList>
    </citation>
    <scope>NUCLEOTIDE SEQUENCE [LARGE SCALE GENOMIC DNA]</scope>
    <source>
        <strain evidence="8">CGMCC 1.11012</strain>
    </source>
</reference>
<protein>
    <submittedName>
        <fullName evidence="7">Beta-glucosidase</fullName>
    </submittedName>
</protein>
<evidence type="ECO:0000313" key="8">
    <source>
        <dbReference type="Proteomes" id="UP000199050"/>
    </source>
</evidence>
<keyword evidence="8" id="KW-1185">Reference proteome</keyword>
<dbReference type="Pfam" id="PF14310">
    <property type="entry name" value="Fn3-like"/>
    <property type="match status" value="1"/>
</dbReference>
<sequence length="1217" mass="130360">MKRKRIKKALAGTMVMAMVVSGSVTGSGAALAAETSPVFPQVYTSNYIDAGLQETEASIQAKVEALIKTMTQEEKFSFLGGNGTGTEGNAGYLKGVPRLGVPESKMYDGPAGVLYTQDTTNPPIEQMVAATWDKESAYDYGKIHGSENRALGGNIQLGSQFDITRAPQFGRAKDQFGEDPYLLSDMAAEDTKGIQDQGVIAVGKHFAAFSQAATPATSTNIEVSEQALHEIHLPGFEAAVTKGGLLGMMSSYNLVNGTFASSNTYLQLDVLRDMWQYKGFTVTDWGGNDGFTLNKGTDIEMPSLSANKQSKAEALIADGTLTQNDIDDAVRHVLTALGQAGYLNLVEIDGQGYAKEQTGRTEAIDLAADLNKLATARQTNSEISQQIAEKGAVLLKNEDGALPLKKENTTAVIGLNGMHLISGVDGERSYGTISEMVSPYEALTEILGEEQVEGQVALDLVGEAIPAENLYTNPHEGSNGVTRSYGTGASEGTSEDQQGQIKTAGSIAEKKMGDHPIGTFATVDNDINFTTGTINGKPNKTYKNSADGTAFTKESGAAYTWTTYIKAPETGQYSIKLEGIGGQIAATVQTSTYDPNASDADVKSVSLGIASINQGTQWPSDSIIPTETGKSISSASVTFEAGKYYKVIVAGIASLAEKDLQVRLAWITPSQAQANYDNAIEAARNNDTSVVFAYRKTTDTASTLAATTNRLPDEQEKLILDVAEAAHEAGHKVVVVLNNSTAVTMEKWIDKVDGLLEMYFPGQRGGVATARLLTGEVNPSGKLAFTIPKKDTDTLITYSQEYFDMQKIEEDSGKEIDYTQWIPMLGNTVEEVKARQQAMGMKPGIINTSIYYEGIMTGYRWYDAYDVEPQYDFGYGLSYTSFEYSDLSVTPSTTNGEKAGYNVTFTVTNTGDVAGTEIAQLYLGAADQAALGEGIQTPEYQLAGYERVENLGVNQSKRVTLHVNERSLSYWNSNQEEVTDNADGTKGKWTVATGPRTIYVGPASDELLLSKQITVSAGESSDVVAELNGTSSVSPGSSFSLNVTLSKLSKGIYAEDLVVSYDPQLVEFIEAQSLLSGVKVVDYDSDEPGRVRILMASEGENKAINADGDILKLNWKAKSVTAASTAVFKIVSAVLSDGETEFTADSTSSHSIQITARLEGDVNGDGKISVLDLAKVAKNYGKTSASTDWETVKAMDMNNDNVIDVEDLVQIAKKILE</sequence>
<dbReference type="InterPro" id="IPR001764">
    <property type="entry name" value="Glyco_hydro_3_N"/>
</dbReference>
<dbReference type="GO" id="GO:0000272">
    <property type="term" value="P:polysaccharide catabolic process"/>
    <property type="evidence" value="ECO:0007669"/>
    <property type="project" value="InterPro"/>
</dbReference>
<keyword evidence="4" id="KW-0732">Signal</keyword>
<dbReference type="SUPFAM" id="SSF63446">
    <property type="entry name" value="Type I dockerin domain"/>
    <property type="match status" value="1"/>
</dbReference>
<feature type="signal peptide" evidence="4">
    <location>
        <begin position="1"/>
        <end position="32"/>
    </location>
</feature>
<evidence type="ECO:0000256" key="2">
    <source>
        <dbReference type="ARBA" id="ARBA00022801"/>
    </source>
</evidence>
<dbReference type="Pfam" id="PF00404">
    <property type="entry name" value="Dockerin_1"/>
    <property type="match status" value="1"/>
</dbReference>
<dbReference type="Gene3D" id="2.60.40.10">
    <property type="entry name" value="Immunoglobulins"/>
    <property type="match status" value="1"/>
</dbReference>
<dbReference type="RefSeq" id="WP_090714480.1">
    <property type="nucleotide sequence ID" value="NZ_CBCSKY010000009.1"/>
</dbReference>
<dbReference type="Gene3D" id="1.10.1330.10">
    <property type="entry name" value="Dockerin domain"/>
    <property type="match status" value="1"/>
</dbReference>
<dbReference type="InterPro" id="IPR036962">
    <property type="entry name" value="Glyco_hydro_3_N_sf"/>
</dbReference>
<dbReference type="CDD" id="cd08547">
    <property type="entry name" value="Type_II_cohesin"/>
    <property type="match status" value="1"/>
</dbReference>
<dbReference type="PROSITE" id="PS00018">
    <property type="entry name" value="EF_HAND_1"/>
    <property type="match status" value="2"/>
</dbReference>
<dbReference type="PANTHER" id="PTHR42715:SF10">
    <property type="entry name" value="BETA-GLUCOSIDASE"/>
    <property type="match status" value="1"/>
</dbReference>
<dbReference type="PANTHER" id="PTHR42715">
    <property type="entry name" value="BETA-GLUCOSIDASE"/>
    <property type="match status" value="1"/>
</dbReference>
<dbReference type="Gene3D" id="3.40.50.1700">
    <property type="entry name" value="Glycoside hydrolase family 3 C-terminal domain"/>
    <property type="match status" value="2"/>
</dbReference>
<dbReference type="InterPro" id="IPR002105">
    <property type="entry name" value="Dockerin_1_rpt"/>
</dbReference>
<dbReference type="InterPro" id="IPR037524">
    <property type="entry name" value="PA14/GLEYA"/>
</dbReference>